<dbReference type="SUPFAM" id="SSF81383">
    <property type="entry name" value="F-box domain"/>
    <property type="match status" value="1"/>
</dbReference>
<evidence type="ECO:0000313" key="3">
    <source>
        <dbReference type="EMBL" id="ORY20984.1"/>
    </source>
</evidence>
<gene>
    <name evidence="3" type="ORF">LY90DRAFT_676477</name>
</gene>
<dbReference type="OrthoDB" id="550575at2759"/>
<dbReference type="InterPro" id="IPR036047">
    <property type="entry name" value="F-box-like_dom_sf"/>
</dbReference>
<dbReference type="SUPFAM" id="SSF52047">
    <property type="entry name" value="RNI-like"/>
    <property type="match status" value="1"/>
</dbReference>
<dbReference type="GO" id="GO:0031146">
    <property type="term" value="P:SCF-dependent proteasomal ubiquitin-dependent protein catabolic process"/>
    <property type="evidence" value="ECO:0007669"/>
    <property type="project" value="TreeGrafter"/>
</dbReference>
<feature type="region of interest" description="Disordered" evidence="1">
    <location>
        <begin position="26"/>
        <end position="54"/>
    </location>
</feature>
<comment type="caution">
    <text evidence="3">The sequence shown here is derived from an EMBL/GenBank/DDBJ whole genome shotgun (WGS) entry which is preliminary data.</text>
</comment>
<dbReference type="PANTHER" id="PTHR13318">
    <property type="entry name" value="PARTNER OF PAIRED, ISOFORM B-RELATED"/>
    <property type="match status" value="1"/>
</dbReference>
<proteinExistence type="predicted"/>
<feature type="domain" description="F-box" evidence="2">
    <location>
        <begin position="183"/>
        <end position="228"/>
    </location>
</feature>
<dbReference type="GO" id="GO:0019005">
    <property type="term" value="C:SCF ubiquitin ligase complex"/>
    <property type="evidence" value="ECO:0007669"/>
    <property type="project" value="TreeGrafter"/>
</dbReference>
<dbReference type="InterPro" id="IPR032675">
    <property type="entry name" value="LRR_dom_sf"/>
</dbReference>
<dbReference type="CDD" id="cd22143">
    <property type="entry name" value="F-box_ScMDM30-like"/>
    <property type="match status" value="1"/>
</dbReference>
<dbReference type="STRING" id="1754190.A0A1Y2AEX8"/>
<evidence type="ECO:0000259" key="2">
    <source>
        <dbReference type="PROSITE" id="PS50181"/>
    </source>
</evidence>
<dbReference type="InterPro" id="IPR001810">
    <property type="entry name" value="F-box_dom"/>
</dbReference>
<dbReference type="Pfam" id="PF25372">
    <property type="entry name" value="DUF7885"/>
    <property type="match status" value="1"/>
</dbReference>
<dbReference type="Gene3D" id="3.80.10.10">
    <property type="entry name" value="Ribonuclease Inhibitor"/>
    <property type="match status" value="2"/>
</dbReference>
<evidence type="ECO:0000256" key="1">
    <source>
        <dbReference type="SAM" id="MobiDB-lite"/>
    </source>
</evidence>
<dbReference type="AlphaFoldDB" id="A0A1Y2AEX8"/>
<dbReference type="SMART" id="SM00367">
    <property type="entry name" value="LRR_CC"/>
    <property type="match status" value="6"/>
</dbReference>
<evidence type="ECO:0000313" key="4">
    <source>
        <dbReference type="Proteomes" id="UP000193920"/>
    </source>
</evidence>
<sequence length="587" mass="67347">MNVMNIIQLFLKSLVRIMKKKMKPSASTTCISSKRNENNNINLRGQNERSKNRTTRSLLPQEILLGLNYDRDNSHSYLTDKSTNDNKFYKVSSSTSLPTFTQANNSNGERIKKNVRSSVEAVNIDTSLFSIDSLFGGSSNSSLTNYFSCSSSSYSSSEANFSLDNSEEERIDVMEPYGVIQKTRKFDQLPKEVLNNIMRFLPTESLYNVIFVNRYLYNCALPYLWKNLNFQNTLNCFKFCTNFEKESSYRHNFSLYTETFNIYFPNQGMNLYKFLLDKIINNCKNIKNIKVNKTLYWYMDKTVSLFTKNCKDLKRISLSGQWYQPEQTILSISKRCHKLSTLQLNHVQFTVDNIIPSFSNFCCIEHLDLSGVNITNEVLNLIIDKNYYQLTSIKLRDCTRLTDESIIPMIEKCQELQYIDLKGCQVSTSTLLEIGNRCPKLRTLCLDGIVGVTPEVINSLADGCPNLSIISLEKCQQVTNESIINLFKSVQSNLKHLCLSGLSLLNDDALIGLSFYCCANLEKLDIDSVTMSEYAINNIMKSCTKLKSLIVQRPNTCVTCTLSKWMQNEIKNNYSTKVEDFNIPFVW</sequence>
<keyword evidence="4" id="KW-1185">Reference proteome</keyword>
<accession>A0A1Y2AEX8</accession>
<dbReference type="InterPro" id="IPR057207">
    <property type="entry name" value="FBXL15_LRR"/>
</dbReference>
<dbReference type="EMBL" id="MCOG01000275">
    <property type="protein sequence ID" value="ORY20984.1"/>
    <property type="molecule type" value="Genomic_DNA"/>
</dbReference>
<dbReference type="Proteomes" id="UP000193920">
    <property type="component" value="Unassembled WGS sequence"/>
</dbReference>
<reference evidence="3 4" key="1">
    <citation type="submission" date="2016-08" db="EMBL/GenBank/DDBJ databases">
        <title>A Parts List for Fungal Cellulosomes Revealed by Comparative Genomics.</title>
        <authorList>
            <consortium name="DOE Joint Genome Institute"/>
            <person name="Haitjema C.H."/>
            <person name="Gilmore S.P."/>
            <person name="Henske J.K."/>
            <person name="Solomon K.V."/>
            <person name="De Groot R."/>
            <person name="Kuo A."/>
            <person name="Mondo S.J."/>
            <person name="Salamov A.A."/>
            <person name="Labutti K."/>
            <person name="Zhao Z."/>
            <person name="Chiniquy J."/>
            <person name="Barry K."/>
            <person name="Brewer H.M."/>
            <person name="Purvine S.O."/>
            <person name="Wright A.T."/>
            <person name="Boxma B."/>
            <person name="Van Alen T."/>
            <person name="Hackstein J.H."/>
            <person name="Baker S.E."/>
            <person name="Grigoriev I.V."/>
            <person name="O'Malley M.A."/>
        </authorList>
    </citation>
    <scope>NUCLEOTIDE SEQUENCE [LARGE SCALE GENOMIC DNA]</scope>
    <source>
        <strain evidence="3 4">G1</strain>
    </source>
</reference>
<dbReference type="PROSITE" id="PS50181">
    <property type="entry name" value="FBOX"/>
    <property type="match status" value="1"/>
</dbReference>
<dbReference type="Pfam" id="PF12937">
    <property type="entry name" value="F-box-like"/>
    <property type="match status" value="1"/>
</dbReference>
<protein>
    <submittedName>
        <fullName evidence="3">RNI-like protein</fullName>
    </submittedName>
</protein>
<organism evidence="3 4">
    <name type="scientific">Neocallimastix californiae</name>
    <dbReference type="NCBI Taxonomy" id="1754190"/>
    <lineage>
        <taxon>Eukaryota</taxon>
        <taxon>Fungi</taxon>
        <taxon>Fungi incertae sedis</taxon>
        <taxon>Chytridiomycota</taxon>
        <taxon>Chytridiomycota incertae sedis</taxon>
        <taxon>Neocallimastigomycetes</taxon>
        <taxon>Neocallimastigales</taxon>
        <taxon>Neocallimastigaceae</taxon>
        <taxon>Neocallimastix</taxon>
    </lineage>
</organism>
<feature type="compositionally biased region" description="Polar residues" evidence="1">
    <location>
        <begin position="26"/>
        <end position="45"/>
    </location>
</feature>
<dbReference type="InterPro" id="IPR006553">
    <property type="entry name" value="Leu-rich_rpt_Cys-con_subtyp"/>
</dbReference>
<name>A0A1Y2AEX8_9FUNG</name>